<dbReference type="EnsemblMetazoa" id="XM_038218439.1">
    <property type="protein sequence ID" value="XP_038074367.1"/>
    <property type="gene ID" value="LOC119742498"/>
</dbReference>
<feature type="compositionally biased region" description="Low complexity" evidence="3">
    <location>
        <begin position="483"/>
        <end position="507"/>
    </location>
</feature>
<feature type="region of interest" description="Disordered" evidence="3">
    <location>
        <begin position="711"/>
        <end position="751"/>
    </location>
</feature>
<dbReference type="FunFam" id="2.30.30.560:FF:000002">
    <property type="entry name" value="Major vault protein-alpha"/>
    <property type="match status" value="1"/>
</dbReference>
<keyword evidence="2" id="KW-0175">Coiled coil</keyword>
<dbReference type="Gene3D" id="2.30.30.570">
    <property type="match status" value="1"/>
</dbReference>
<dbReference type="GeneID" id="119742498"/>
<feature type="domain" description="Major vault protein repeat" evidence="4">
    <location>
        <begin position="130"/>
        <end position="172"/>
    </location>
</feature>
<dbReference type="GO" id="GO:0005737">
    <property type="term" value="C:cytoplasm"/>
    <property type="evidence" value="ECO:0007669"/>
    <property type="project" value="UniProtKB-SubCell"/>
</dbReference>
<keyword evidence="1" id="KW-0963">Cytoplasm</keyword>
<name>A0A914BG00_PATMI</name>
<comment type="subcellular location">
    <subcellularLocation>
        <location evidence="1">Cytoplasm</location>
    </subcellularLocation>
</comment>
<dbReference type="Proteomes" id="UP000887568">
    <property type="component" value="Unplaced"/>
</dbReference>
<dbReference type="RefSeq" id="XP_038074366.1">
    <property type="nucleotide sequence ID" value="XM_038218438.1"/>
</dbReference>
<feature type="domain" description="Major vault protein repeat" evidence="4">
    <location>
        <begin position="184"/>
        <end position="225"/>
    </location>
</feature>
<keyword evidence="1" id="KW-0687">Ribonucleoprotein</keyword>
<keyword evidence="7" id="KW-1185">Reference proteome</keyword>
<dbReference type="FunFam" id="2.30.30.550:FF:000001">
    <property type="entry name" value="major vault protein-like"/>
    <property type="match status" value="2"/>
</dbReference>
<dbReference type="Pfam" id="PF01505">
    <property type="entry name" value="Vault"/>
    <property type="match status" value="2"/>
</dbReference>
<organism evidence="6 7">
    <name type="scientific">Patiria miniata</name>
    <name type="common">Bat star</name>
    <name type="synonym">Asterina miniata</name>
    <dbReference type="NCBI Taxonomy" id="46514"/>
    <lineage>
        <taxon>Eukaryota</taxon>
        <taxon>Metazoa</taxon>
        <taxon>Echinodermata</taxon>
        <taxon>Eleutherozoa</taxon>
        <taxon>Asterozoa</taxon>
        <taxon>Asteroidea</taxon>
        <taxon>Valvatacea</taxon>
        <taxon>Valvatida</taxon>
        <taxon>Asterinidae</taxon>
        <taxon>Patiria</taxon>
    </lineage>
</organism>
<dbReference type="EnsemblMetazoa" id="XM_038218438.1">
    <property type="protein sequence ID" value="XP_038074366.1"/>
    <property type="gene ID" value="LOC119742498"/>
</dbReference>
<protein>
    <submittedName>
        <fullName evidence="6">Uncharacterized protein</fullName>
    </submittedName>
</protein>
<sequence>MTEKGKRGGAPFGFAGGSGSEESIYRIPPYYYIHVLNHNTNVTTVETGPRTFIRQDHERVIFGPEKMAMVPPRHYCIIENPVQRNEDGSVIEDQSGQIKLNHADQEIRLTQEPFPLYPGEILKLPVTALKVVPANSALRLRAILDFDDAVAKTKRVAGDEWLFEGPGTYIPRKEVVVDETVQATIIKANQAIKLRARKETLDRQGDARVTGEEWLVKKVGAYLPGAYEEVVGVVDAYVLTDKVASPPGQVVRAQAVRTTIAHVSLPSSGGIITSQVRAPVTSGTQVVITSAGSVSQARSTPTATATMTAKVAQYSLIKQQAIKQQLMQQAQAQQQAQIKRLQQAQAQAKVAQAQAEAQAQAVQKQLQSGQKPPTSNVTVSQVAATTSSLAQPQLTQAGQARAQMQLGGKTITRTIKNEELTAILKRQSQLLASQGQKSQKTTTTAITTLPLTTVAGLKGITLSGLTVSNAAATAGAPKGLTQAQAQAQGAGGAQQQQQQQQAQQQQGNIPMKPLTLPSMVARPKINFTQIQQMQKGQHQTKQQQLLTVKAQQLLAQQQKMQTGNTAVSQTQLQGASETISQAQIRISSPSVSVAVTGSLASQVVQTTSSQRQRLSQQVSTLTPQQIQQVRVQRVTTSQAQGSPAVVQRVGQVQQLATVRQQLQQQVKQSGTGAGATLSIQQAGKPVTIIPTVSGNSLLTVAKTVGGLSQTLPMTKGSQGSGLQPQQTVTVQSVPATQPSRGQGQASTSGAASVQVASSSQVTASIQPQGTIQSGSPVQVTLSAQTTKALSLSPAERQAALKSAAHCQVQQAQTQQAQIKQTGTVRRGCKRQLPRSSNCSNFKKRRGPTTAAATATTTTTAPSTSEPDVSVPDPNPGQT</sequence>
<evidence type="ECO:0000259" key="5">
    <source>
        <dbReference type="Pfam" id="PF17794"/>
    </source>
</evidence>
<dbReference type="Gene3D" id="2.30.30.560">
    <property type="match status" value="1"/>
</dbReference>
<feature type="repeat" description="MVP" evidence="1">
    <location>
        <begin position="73"/>
        <end position="132"/>
    </location>
</feature>
<evidence type="ECO:0000313" key="6">
    <source>
        <dbReference type="EnsemblMetazoa" id="XP_038074367.1"/>
    </source>
</evidence>
<dbReference type="Gene3D" id="2.30.30.550">
    <property type="entry name" value="Major Vault Protein repeat"/>
    <property type="match status" value="2"/>
</dbReference>
<feature type="domain" description="Major vault protein repeat" evidence="5">
    <location>
        <begin position="67"/>
        <end position="124"/>
    </location>
</feature>
<dbReference type="RefSeq" id="XP_038074367.1">
    <property type="nucleotide sequence ID" value="XM_038218439.1"/>
</dbReference>
<dbReference type="OrthoDB" id="6125719at2759"/>
<feature type="region of interest" description="Disordered" evidence="3">
    <location>
        <begin position="824"/>
        <end position="878"/>
    </location>
</feature>
<dbReference type="RefSeq" id="XP_038074368.1">
    <property type="nucleotide sequence ID" value="XM_038218440.1"/>
</dbReference>
<dbReference type="GO" id="GO:1990904">
    <property type="term" value="C:ribonucleoprotein complex"/>
    <property type="evidence" value="ECO:0007669"/>
    <property type="project" value="UniProtKB-UniRule"/>
</dbReference>
<dbReference type="EnsemblMetazoa" id="XM_038218440.1">
    <property type="protein sequence ID" value="XP_038074368.1"/>
    <property type="gene ID" value="LOC119742498"/>
</dbReference>
<feature type="compositionally biased region" description="Low complexity" evidence="3">
    <location>
        <begin position="848"/>
        <end position="860"/>
    </location>
</feature>
<dbReference type="PROSITE" id="PS51224">
    <property type="entry name" value="MVP"/>
    <property type="match status" value="3"/>
</dbReference>
<dbReference type="InterPro" id="IPR043023">
    <property type="entry name" value="MVP_rep_sf"/>
</dbReference>
<feature type="compositionally biased region" description="Polar residues" evidence="3">
    <location>
        <begin position="711"/>
        <end position="722"/>
    </location>
</feature>
<reference evidence="6" key="1">
    <citation type="submission" date="2022-11" db="UniProtKB">
        <authorList>
            <consortium name="EnsemblMetazoa"/>
        </authorList>
    </citation>
    <scope>IDENTIFICATION</scope>
</reference>
<dbReference type="Pfam" id="PF17794">
    <property type="entry name" value="Vault_2"/>
    <property type="match status" value="1"/>
</dbReference>
<evidence type="ECO:0000256" key="1">
    <source>
        <dbReference type="PROSITE-ProRule" id="PRU00571"/>
    </source>
</evidence>
<feature type="region of interest" description="Disordered" evidence="3">
    <location>
        <begin position="483"/>
        <end position="514"/>
    </location>
</feature>
<feature type="compositionally biased region" description="Low complexity" evidence="3">
    <location>
        <begin position="723"/>
        <end position="751"/>
    </location>
</feature>
<dbReference type="OMA" id="EGGGCRY"/>
<accession>A0A914BG00</accession>
<evidence type="ECO:0000256" key="3">
    <source>
        <dbReference type="SAM" id="MobiDB-lite"/>
    </source>
</evidence>
<evidence type="ECO:0000313" key="7">
    <source>
        <dbReference type="Proteomes" id="UP000887568"/>
    </source>
</evidence>
<evidence type="ECO:0000256" key="2">
    <source>
        <dbReference type="SAM" id="Coils"/>
    </source>
</evidence>
<feature type="repeat" description="MVP" evidence="1">
    <location>
        <begin position="188"/>
        <end position="240"/>
    </location>
</feature>
<evidence type="ECO:0000259" key="4">
    <source>
        <dbReference type="Pfam" id="PF01505"/>
    </source>
</evidence>
<dbReference type="AlphaFoldDB" id="A0A914BG00"/>
<dbReference type="InterPro" id="IPR002499">
    <property type="entry name" value="Vault_N"/>
</dbReference>
<dbReference type="InterPro" id="IPR039059">
    <property type="entry name" value="MVP"/>
</dbReference>
<proteinExistence type="predicted"/>
<feature type="repeat" description="MVP" evidence="1">
    <location>
        <begin position="134"/>
        <end position="187"/>
    </location>
</feature>
<dbReference type="InterPro" id="IPR041139">
    <property type="entry name" value="MVP_rep_dom"/>
</dbReference>
<dbReference type="PANTHER" id="PTHR14165:SF3">
    <property type="entry name" value="MAJOR VAULT PROTEIN"/>
    <property type="match status" value="1"/>
</dbReference>
<dbReference type="FunFam" id="2.30.30.570:FF:000002">
    <property type="entry name" value="Major vault protein-alpha"/>
    <property type="match status" value="1"/>
</dbReference>
<dbReference type="InterPro" id="IPR041134">
    <property type="entry name" value="Vault_2"/>
</dbReference>
<dbReference type="PANTHER" id="PTHR14165">
    <property type="entry name" value="MAJOR VAULT PROTEIN"/>
    <property type="match status" value="1"/>
</dbReference>
<dbReference type="GO" id="GO:0005634">
    <property type="term" value="C:nucleus"/>
    <property type="evidence" value="ECO:0007669"/>
    <property type="project" value="TreeGrafter"/>
</dbReference>
<feature type="coiled-coil region" evidence="2">
    <location>
        <begin position="327"/>
        <end position="361"/>
    </location>
</feature>
<dbReference type="InterPro" id="IPR043179">
    <property type="entry name" value="Vault_2_sf"/>
</dbReference>